<keyword evidence="1" id="KW-0472">Membrane</keyword>
<feature type="transmembrane region" description="Helical" evidence="1">
    <location>
        <begin position="94"/>
        <end position="116"/>
    </location>
</feature>
<accession>A0A1I4FTN8</accession>
<name>A0A1I4FTN8_9HYPH</name>
<gene>
    <name evidence="2" type="ORF">SAMN04488518_1223</name>
</gene>
<evidence type="ECO:0000313" key="3">
    <source>
        <dbReference type="Proteomes" id="UP000199598"/>
    </source>
</evidence>
<keyword evidence="3" id="KW-1185">Reference proteome</keyword>
<keyword evidence="1" id="KW-1133">Transmembrane helix</keyword>
<dbReference type="Proteomes" id="UP000199598">
    <property type="component" value="Unassembled WGS sequence"/>
</dbReference>
<evidence type="ECO:0000313" key="2">
    <source>
        <dbReference type="EMBL" id="SFL20660.1"/>
    </source>
</evidence>
<evidence type="ECO:0000256" key="1">
    <source>
        <dbReference type="SAM" id="Phobius"/>
    </source>
</evidence>
<reference evidence="2 3" key="1">
    <citation type="submission" date="2016-10" db="EMBL/GenBank/DDBJ databases">
        <authorList>
            <person name="Varghese N."/>
            <person name="Submissions S."/>
        </authorList>
    </citation>
    <scope>NUCLEOTIDE SEQUENCE [LARGE SCALE GENOMIC DNA]</scope>
    <source>
        <strain evidence="2 3">DSM 16392</strain>
    </source>
</reference>
<proteinExistence type="predicted"/>
<protein>
    <submittedName>
        <fullName evidence="2">Uncharacterized protein</fullName>
    </submittedName>
</protein>
<keyword evidence="1" id="KW-0812">Transmembrane</keyword>
<feature type="transmembrane region" description="Helical" evidence="1">
    <location>
        <begin position="25"/>
        <end position="49"/>
    </location>
</feature>
<dbReference type="EMBL" id="FOSK01000022">
    <property type="protein sequence ID" value="SFL20660.1"/>
    <property type="molecule type" value="Genomic_DNA"/>
</dbReference>
<dbReference type="RefSeq" id="WP_093524103.1">
    <property type="nucleotide sequence ID" value="NZ_FOSK01000022.1"/>
</dbReference>
<organism evidence="2 3">
    <name type="scientific">Pseudovibrio ascidiaceicola</name>
    <dbReference type="NCBI Taxonomy" id="285279"/>
    <lineage>
        <taxon>Bacteria</taxon>
        <taxon>Pseudomonadati</taxon>
        <taxon>Pseudomonadota</taxon>
        <taxon>Alphaproteobacteria</taxon>
        <taxon>Hyphomicrobiales</taxon>
        <taxon>Stappiaceae</taxon>
        <taxon>Pseudovibrio</taxon>
    </lineage>
</organism>
<comment type="caution">
    <text evidence="2">The sequence shown here is derived from an EMBL/GenBank/DDBJ whole genome shotgun (WGS) entry which is preliminary data.</text>
</comment>
<feature type="transmembrane region" description="Helical" evidence="1">
    <location>
        <begin position="65"/>
        <end position="82"/>
    </location>
</feature>
<sequence>MFDWCFDRLEKSANWLAADLKRTHVAMLFLDCLVVFLCWINLSDIFLLFGQTQDLLIVPRGKTQWVLGGLCLPVLHCALTPWGQRWVKSSVKSFSVVFLTVAVGGASLGVVVTDYARTQAIAAGYRSCDQTFLNDFQRDDEKLVAPGVLCPPSSSTAKPYPPLGADLN</sequence>